<evidence type="ECO:0000313" key="3">
    <source>
        <dbReference type="Proteomes" id="UP000316196"/>
    </source>
</evidence>
<reference evidence="2 3" key="1">
    <citation type="submission" date="2019-06" db="EMBL/GenBank/DDBJ databases">
        <title>Sequencing the genomes of 1000 actinobacteria strains.</title>
        <authorList>
            <person name="Klenk H.-P."/>
        </authorList>
    </citation>
    <scope>NUCLEOTIDE SEQUENCE [LARGE SCALE GENOMIC DNA]</scope>
    <source>
        <strain evidence="2 3">DSM 8251</strain>
    </source>
</reference>
<proteinExistence type="predicted"/>
<dbReference type="RefSeq" id="WP_142094402.1">
    <property type="nucleotide sequence ID" value="NZ_BAAAMD010000003.1"/>
</dbReference>
<organism evidence="2 3">
    <name type="scientific">Propioniferax innocua</name>
    <dbReference type="NCBI Taxonomy" id="1753"/>
    <lineage>
        <taxon>Bacteria</taxon>
        <taxon>Bacillati</taxon>
        <taxon>Actinomycetota</taxon>
        <taxon>Actinomycetes</taxon>
        <taxon>Propionibacteriales</taxon>
        <taxon>Propionibacteriaceae</taxon>
        <taxon>Propioniferax</taxon>
    </lineage>
</organism>
<feature type="transmembrane region" description="Helical" evidence="1">
    <location>
        <begin position="12"/>
        <end position="33"/>
    </location>
</feature>
<keyword evidence="1" id="KW-0472">Membrane</keyword>
<dbReference type="AlphaFoldDB" id="A0A542ZAJ0"/>
<dbReference type="EMBL" id="VFOR01000003">
    <property type="protein sequence ID" value="TQL57311.1"/>
    <property type="molecule type" value="Genomic_DNA"/>
</dbReference>
<keyword evidence="1" id="KW-1133">Transmembrane helix</keyword>
<accession>A0A542ZAJ0</accession>
<name>A0A542ZAJ0_9ACTN</name>
<comment type="caution">
    <text evidence="2">The sequence shown here is derived from an EMBL/GenBank/DDBJ whole genome shotgun (WGS) entry which is preliminary data.</text>
</comment>
<sequence>MTVRKWEWLTFILLMVGVVLTIEATLTIIGIVGGGQASWLTWLSTVGLAILALLGLFFGLGWTPLRVTIDDRGIAWRRGTMTRVCAWSDLDNLWIAKKGQAVALISTSAPAGLIHPWDWIQAKRLRVAPGAVVGCIRHDALAQVEAGVRRHGRRELPVVYQH</sequence>
<dbReference type="Proteomes" id="UP000316196">
    <property type="component" value="Unassembled WGS sequence"/>
</dbReference>
<evidence type="ECO:0000313" key="2">
    <source>
        <dbReference type="EMBL" id="TQL57311.1"/>
    </source>
</evidence>
<gene>
    <name evidence="2" type="ORF">FB460_2387</name>
</gene>
<keyword evidence="3" id="KW-1185">Reference proteome</keyword>
<keyword evidence="1" id="KW-0812">Transmembrane</keyword>
<protein>
    <submittedName>
        <fullName evidence="2">Uncharacterized protein</fullName>
    </submittedName>
</protein>
<feature type="transmembrane region" description="Helical" evidence="1">
    <location>
        <begin position="39"/>
        <end position="62"/>
    </location>
</feature>
<evidence type="ECO:0000256" key="1">
    <source>
        <dbReference type="SAM" id="Phobius"/>
    </source>
</evidence>